<evidence type="ECO:0000313" key="10">
    <source>
        <dbReference type="Proteomes" id="UP000777784"/>
    </source>
</evidence>
<dbReference type="PROSITE" id="PS52029">
    <property type="entry name" value="LD_TPASE"/>
    <property type="match status" value="1"/>
</dbReference>
<dbReference type="InterPro" id="IPR005490">
    <property type="entry name" value="LD_TPept_cat_dom"/>
</dbReference>
<dbReference type="EMBL" id="JAHJDP010000072">
    <property type="protein sequence ID" value="MBU2691699.1"/>
    <property type="molecule type" value="Genomic_DNA"/>
</dbReference>
<evidence type="ECO:0000256" key="4">
    <source>
        <dbReference type="ARBA" id="ARBA00022984"/>
    </source>
</evidence>
<feature type="domain" description="L,D-TPase catalytic" evidence="8">
    <location>
        <begin position="222"/>
        <end position="359"/>
    </location>
</feature>
<name>A0A948S0Q1_UNCEI</name>
<accession>A0A948S0Q1</accession>
<sequence>MSHRTGKIILRISGLLFCAALAAVILYIKRPMPPLKALWAVQDACQRARESGAEQYAAGLLEASEDSLQVAGERMKRQGRRLYFLRDFTPALRTIEGAALKAAEAESVTRAAQDSLTLLAMERIMSAAGALSQARELLAQHPARPDTRRLLGRLDILLEESDWLLDREMYEESILKSQIVSDSVSWIEEQIQGRLDRYLKSSDDWEFWARETLDWSRQTGQPVLIVRKLDHACDLYVRGKRIQKYKVDLGRQWMGDKMHQGDQMTPEGIYRIVLKLGPEKTRFHKALRLDYPNEGDRERFQQAVLDGRISPRTNIGGLIEIHGHGGRGVDWTEGCIALEDSDMDDLFDRVPVGTQVAIVGTHASDVKN</sequence>
<dbReference type="GO" id="GO:0071555">
    <property type="term" value="P:cell wall organization"/>
    <property type="evidence" value="ECO:0007669"/>
    <property type="project" value="UniProtKB-UniRule"/>
</dbReference>
<dbReference type="PANTHER" id="PTHR36699">
    <property type="entry name" value="LD-TRANSPEPTIDASE"/>
    <property type="match status" value="1"/>
</dbReference>
<keyword evidence="7" id="KW-0472">Membrane</keyword>
<dbReference type="GO" id="GO:0016740">
    <property type="term" value="F:transferase activity"/>
    <property type="evidence" value="ECO:0007669"/>
    <property type="project" value="UniProtKB-KW"/>
</dbReference>
<keyword evidence="7" id="KW-0812">Transmembrane</keyword>
<keyword evidence="4 6" id="KW-0573">Peptidoglycan synthesis</keyword>
<proteinExistence type="predicted"/>
<dbReference type="GO" id="GO:0008360">
    <property type="term" value="P:regulation of cell shape"/>
    <property type="evidence" value="ECO:0007669"/>
    <property type="project" value="UniProtKB-UniRule"/>
</dbReference>
<comment type="caution">
    <text evidence="9">The sequence shown here is derived from an EMBL/GenBank/DDBJ whole genome shotgun (WGS) entry which is preliminary data.</text>
</comment>
<evidence type="ECO:0000256" key="6">
    <source>
        <dbReference type="PROSITE-ProRule" id="PRU01373"/>
    </source>
</evidence>
<gene>
    <name evidence="9" type="ORF">KJ970_12300</name>
</gene>
<evidence type="ECO:0000313" key="9">
    <source>
        <dbReference type="EMBL" id="MBU2691699.1"/>
    </source>
</evidence>
<evidence type="ECO:0000256" key="7">
    <source>
        <dbReference type="SAM" id="Phobius"/>
    </source>
</evidence>
<organism evidence="9 10">
    <name type="scientific">Eiseniibacteriota bacterium</name>
    <dbReference type="NCBI Taxonomy" id="2212470"/>
    <lineage>
        <taxon>Bacteria</taxon>
        <taxon>Candidatus Eiseniibacteriota</taxon>
    </lineage>
</organism>
<reference evidence="9" key="1">
    <citation type="submission" date="2021-05" db="EMBL/GenBank/DDBJ databases">
        <title>Energy efficiency and biological interactions define the core microbiome of deep oligotrophic groundwater.</title>
        <authorList>
            <person name="Mehrshad M."/>
            <person name="Lopez-Fernandez M."/>
            <person name="Bell E."/>
            <person name="Bernier-Latmani R."/>
            <person name="Bertilsson S."/>
            <person name="Dopson M."/>
        </authorList>
    </citation>
    <scope>NUCLEOTIDE SEQUENCE</scope>
    <source>
        <strain evidence="9">Modern_marine.mb.64</strain>
    </source>
</reference>
<evidence type="ECO:0000256" key="5">
    <source>
        <dbReference type="ARBA" id="ARBA00023316"/>
    </source>
</evidence>
<comment type="pathway">
    <text evidence="1 6">Cell wall biogenesis; peptidoglycan biosynthesis.</text>
</comment>
<keyword evidence="5 6" id="KW-0961">Cell wall biogenesis/degradation</keyword>
<keyword evidence="2" id="KW-0808">Transferase</keyword>
<feature type="active site" description="Nucleophile" evidence="6">
    <location>
        <position position="335"/>
    </location>
</feature>
<keyword evidence="3 6" id="KW-0133">Cell shape</keyword>
<dbReference type="PANTHER" id="PTHR36699:SF1">
    <property type="entry name" value="L,D-TRANSPEPTIDASE YAFK-RELATED"/>
    <property type="match status" value="1"/>
</dbReference>
<dbReference type="Pfam" id="PF03734">
    <property type="entry name" value="YkuD"/>
    <property type="match status" value="1"/>
</dbReference>
<dbReference type="AlphaFoldDB" id="A0A948S0Q1"/>
<dbReference type="CDD" id="cd16913">
    <property type="entry name" value="YkuD_like"/>
    <property type="match status" value="1"/>
</dbReference>
<evidence type="ECO:0000256" key="1">
    <source>
        <dbReference type="ARBA" id="ARBA00004752"/>
    </source>
</evidence>
<keyword evidence="7" id="KW-1133">Transmembrane helix</keyword>
<dbReference type="InterPro" id="IPR038063">
    <property type="entry name" value="Transpep_catalytic_dom"/>
</dbReference>
<evidence type="ECO:0000256" key="2">
    <source>
        <dbReference type="ARBA" id="ARBA00022679"/>
    </source>
</evidence>
<dbReference type="Gene3D" id="2.40.440.10">
    <property type="entry name" value="L,D-transpeptidase catalytic domain-like"/>
    <property type="match status" value="1"/>
</dbReference>
<protein>
    <submittedName>
        <fullName evidence="9">L,D-transpeptidase</fullName>
    </submittedName>
</protein>
<feature type="active site" description="Proton donor/acceptor" evidence="6">
    <location>
        <position position="322"/>
    </location>
</feature>
<dbReference type="GO" id="GO:0009252">
    <property type="term" value="P:peptidoglycan biosynthetic process"/>
    <property type="evidence" value="ECO:0007669"/>
    <property type="project" value="UniProtKB-KW"/>
</dbReference>
<dbReference type="Proteomes" id="UP000777784">
    <property type="component" value="Unassembled WGS sequence"/>
</dbReference>
<dbReference type="SUPFAM" id="SSF141523">
    <property type="entry name" value="L,D-transpeptidase catalytic domain-like"/>
    <property type="match status" value="1"/>
</dbReference>
<feature type="transmembrane region" description="Helical" evidence="7">
    <location>
        <begin position="9"/>
        <end position="28"/>
    </location>
</feature>
<evidence type="ECO:0000259" key="8">
    <source>
        <dbReference type="PROSITE" id="PS52029"/>
    </source>
</evidence>
<evidence type="ECO:0000256" key="3">
    <source>
        <dbReference type="ARBA" id="ARBA00022960"/>
    </source>
</evidence>